<evidence type="ECO:0000313" key="2">
    <source>
        <dbReference type="Proteomes" id="UP000471521"/>
    </source>
</evidence>
<dbReference type="Proteomes" id="UP000471521">
    <property type="component" value="Unassembled WGS sequence"/>
</dbReference>
<dbReference type="EMBL" id="WUUU01000055">
    <property type="protein sequence ID" value="MXR20673.1"/>
    <property type="molecule type" value="Genomic_DNA"/>
</dbReference>
<dbReference type="AlphaFoldDB" id="A0A6B0SMC9"/>
<gene>
    <name evidence="1" type="ORF">GRX66_08655</name>
</gene>
<feature type="non-terminal residue" evidence="1">
    <location>
        <position position="1"/>
    </location>
</feature>
<dbReference type="Gene3D" id="3.20.20.70">
    <property type="entry name" value="Aldolase class I"/>
    <property type="match status" value="1"/>
</dbReference>
<protein>
    <submittedName>
        <fullName evidence="1">1-(5-phosphoribosyl)-5-((5-phosphoribosylamino)methylideneamino)imidazole-4-carboxamide isomerase</fullName>
    </submittedName>
</protein>
<keyword evidence="1" id="KW-0413">Isomerase</keyword>
<keyword evidence="2" id="KW-1185">Reference proteome</keyword>
<comment type="caution">
    <text evidence="1">The sequence shown here is derived from an EMBL/GenBank/DDBJ whole genome shotgun (WGS) entry which is preliminary data.</text>
</comment>
<reference evidence="1 2" key="1">
    <citation type="submission" date="2019-12" db="EMBL/GenBank/DDBJ databases">
        <title>Isolation and characterization of three novel carbon monoxide-oxidizing members of Halobacteria from salione crusts and soils.</title>
        <authorList>
            <person name="Myers M.R."/>
            <person name="King G.M."/>
        </authorList>
    </citation>
    <scope>NUCLEOTIDE SEQUENCE [LARGE SCALE GENOMIC DNA]</scope>
    <source>
        <strain evidence="1 2">PCN9</strain>
    </source>
</reference>
<organism evidence="1 2">
    <name type="scientific">Halobacterium bonnevillei</name>
    <dbReference type="NCBI Taxonomy" id="2692200"/>
    <lineage>
        <taxon>Archaea</taxon>
        <taxon>Methanobacteriati</taxon>
        <taxon>Methanobacteriota</taxon>
        <taxon>Stenosarchaea group</taxon>
        <taxon>Halobacteria</taxon>
        <taxon>Halobacteriales</taxon>
        <taxon>Halobacteriaceae</taxon>
        <taxon>Halobacterium</taxon>
    </lineage>
</organism>
<proteinExistence type="predicted"/>
<dbReference type="GO" id="GO:0016853">
    <property type="term" value="F:isomerase activity"/>
    <property type="evidence" value="ECO:0007669"/>
    <property type="project" value="UniProtKB-KW"/>
</dbReference>
<sequence>DVDDVVALRDAGAAAVVVGTALYEGNFTLEDAQAAVDDRD</sequence>
<dbReference type="SUPFAM" id="SSF51366">
    <property type="entry name" value="Ribulose-phoshate binding barrel"/>
    <property type="match status" value="1"/>
</dbReference>
<evidence type="ECO:0000313" key="1">
    <source>
        <dbReference type="EMBL" id="MXR20673.1"/>
    </source>
</evidence>
<name>A0A6B0SMC9_9EURY</name>
<dbReference type="InterPro" id="IPR011060">
    <property type="entry name" value="RibuloseP-bd_barrel"/>
</dbReference>
<accession>A0A6B0SMC9</accession>
<dbReference type="InterPro" id="IPR013785">
    <property type="entry name" value="Aldolase_TIM"/>
</dbReference>